<dbReference type="PROSITE" id="PS00585">
    <property type="entry name" value="RIBOSOMAL_S5"/>
    <property type="match status" value="1"/>
</dbReference>
<comment type="subcellular location">
    <subcellularLocation>
        <location evidence="1">Mitochondrion</location>
    </subcellularLocation>
</comment>
<evidence type="ECO:0000259" key="11">
    <source>
        <dbReference type="PROSITE" id="PS50881"/>
    </source>
</evidence>
<keyword evidence="3 8" id="KW-0689">Ribosomal protein</keyword>
<dbReference type="InterPro" id="IPR000851">
    <property type="entry name" value="Ribosomal_uS5"/>
</dbReference>
<proteinExistence type="inferred from homology"/>
<organism evidence="12 13">
    <name type="scientific">Poecilia mexicana</name>
    <dbReference type="NCBI Taxonomy" id="48701"/>
    <lineage>
        <taxon>Eukaryota</taxon>
        <taxon>Metazoa</taxon>
        <taxon>Chordata</taxon>
        <taxon>Craniata</taxon>
        <taxon>Vertebrata</taxon>
        <taxon>Euteleostomi</taxon>
        <taxon>Actinopterygii</taxon>
        <taxon>Neopterygii</taxon>
        <taxon>Teleostei</taxon>
        <taxon>Neoteleostei</taxon>
        <taxon>Acanthomorphata</taxon>
        <taxon>Ovalentaria</taxon>
        <taxon>Atherinomorphae</taxon>
        <taxon>Cyprinodontiformes</taxon>
        <taxon>Poeciliidae</taxon>
        <taxon>Poeciliinae</taxon>
        <taxon>Poecilia</taxon>
    </lineage>
</organism>
<dbReference type="RefSeq" id="XP_014856947.1">
    <property type="nucleotide sequence ID" value="XM_015001461.1"/>
</dbReference>
<evidence type="ECO:0000256" key="10">
    <source>
        <dbReference type="SAM" id="SignalP"/>
    </source>
</evidence>
<reference evidence="12" key="2">
    <citation type="submission" date="2025-09" db="UniProtKB">
        <authorList>
            <consortium name="Ensembl"/>
        </authorList>
    </citation>
    <scope>IDENTIFICATION</scope>
</reference>
<dbReference type="InterPro" id="IPR020568">
    <property type="entry name" value="Ribosomal_Su5_D2-typ_SF"/>
</dbReference>
<dbReference type="InterPro" id="IPR005324">
    <property type="entry name" value="Ribosomal_uS5_C"/>
</dbReference>
<accession>A0A3B3XYZ7</accession>
<dbReference type="CTD" id="64969"/>
<dbReference type="PANTHER" id="PTHR48277:SF1">
    <property type="entry name" value="MITOCHONDRIAL RIBOSOMAL PROTEIN S5"/>
    <property type="match status" value="1"/>
</dbReference>
<dbReference type="GO" id="GO:0003723">
    <property type="term" value="F:RNA binding"/>
    <property type="evidence" value="ECO:0007669"/>
    <property type="project" value="InterPro"/>
</dbReference>
<dbReference type="Pfam" id="PF03719">
    <property type="entry name" value="Ribosomal_S5_C"/>
    <property type="match status" value="1"/>
</dbReference>
<keyword evidence="10" id="KW-0732">Signal</keyword>
<reference evidence="12" key="1">
    <citation type="submission" date="2025-08" db="UniProtKB">
        <authorList>
            <consortium name="Ensembl"/>
        </authorList>
    </citation>
    <scope>IDENTIFICATION</scope>
</reference>
<evidence type="ECO:0000256" key="4">
    <source>
        <dbReference type="ARBA" id="ARBA00023128"/>
    </source>
</evidence>
<dbReference type="InterPro" id="IPR013810">
    <property type="entry name" value="Ribosomal_uS5_N"/>
</dbReference>
<dbReference type="GO" id="GO:0006412">
    <property type="term" value="P:translation"/>
    <property type="evidence" value="ECO:0007669"/>
    <property type="project" value="InterPro"/>
</dbReference>
<evidence type="ECO:0000256" key="6">
    <source>
        <dbReference type="ARBA" id="ARBA00039335"/>
    </source>
</evidence>
<dbReference type="GeneID" id="106926489"/>
<dbReference type="KEGG" id="pmei:106926489"/>
<dbReference type="SUPFAM" id="SSF54211">
    <property type="entry name" value="Ribosomal protein S5 domain 2-like"/>
    <property type="match status" value="1"/>
</dbReference>
<name>A0A3B3XYZ7_9TELE</name>
<dbReference type="InterPro" id="IPR048584">
    <property type="entry name" value="Ribosomal_uS5m_N"/>
</dbReference>
<dbReference type="InterPro" id="IPR018192">
    <property type="entry name" value="Ribosomal_uS5_N_CS"/>
</dbReference>
<dbReference type="Ensembl" id="ENSPMET00000029857.1">
    <property type="protein sequence ID" value="ENSPMEP00000020261.1"/>
    <property type="gene ID" value="ENSPMEG00000023362.1"/>
</dbReference>
<dbReference type="Proteomes" id="UP000261480">
    <property type="component" value="Unplaced"/>
</dbReference>
<protein>
    <recommendedName>
        <fullName evidence="6">Small ribosomal subunit protein uS5m</fullName>
    </recommendedName>
    <alternativeName>
        <fullName evidence="7">28S ribosomal protein S5, mitochondrial</fullName>
    </alternativeName>
</protein>
<evidence type="ECO:0000256" key="7">
    <source>
        <dbReference type="ARBA" id="ARBA00041606"/>
    </source>
</evidence>
<evidence type="ECO:0000256" key="1">
    <source>
        <dbReference type="ARBA" id="ARBA00004173"/>
    </source>
</evidence>
<comment type="similarity">
    <text evidence="2 9">Belongs to the universal ribosomal protein uS5 family.</text>
</comment>
<dbReference type="SUPFAM" id="SSF54768">
    <property type="entry name" value="dsRNA-binding domain-like"/>
    <property type="match status" value="1"/>
</dbReference>
<dbReference type="GO" id="GO:0005763">
    <property type="term" value="C:mitochondrial small ribosomal subunit"/>
    <property type="evidence" value="ECO:0007669"/>
    <property type="project" value="UniProtKB-ARBA"/>
</dbReference>
<evidence type="ECO:0000256" key="8">
    <source>
        <dbReference type="PROSITE-ProRule" id="PRU00268"/>
    </source>
</evidence>
<feature type="domain" description="S5 DRBM" evidence="11">
    <location>
        <begin position="193"/>
        <end position="257"/>
    </location>
</feature>
<evidence type="ECO:0000313" key="12">
    <source>
        <dbReference type="Ensembl" id="ENSPMEP00000020261.1"/>
    </source>
</evidence>
<dbReference type="FunFam" id="3.30.160.20:FF:000022">
    <property type="entry name" value="28S ribosomal protein S5, mitochondrial"/>
    <property type="match status" value="1"/>
</dbReference>
<keyword evidence="5 8" id="KW-0687">Ribonucleoprotein</keyword>
<dbReference type="Pfam" id="PF21251">
    <property type="entry name" value="Ribosomal_uS5m_N"/>
    <property type="match status" value="1"/>
</dbReference>
<dbReference type="PROSITE" id="PS50881">
    <property type="entry name" value="S5_DSRBD"/>
    <property type="match status" value="1"/>
</dbReference>
<dbReference type="GO" id="GO:0005743">
    <property type="term" value="C:mitochondrial inner membrane"/>
    <property type="evidence" value="ECO:0007669"/>
    <property type="project" value="UniProtKB-ARBA"/>
</dbReference>
<evidence type="ECO:0000256" key="9">
    <source>
        <dbReference type="RuleBase" id="RU003823"/>
    </source>
</evidence>
<keyword evidence="4" id="KW-0496">Mitochondrion</keyword>
<dbReference type="PANTHER" id="PTHR48277">
    <property type="entry name" value="MITOCHONDRIAL RIBOSOMAL PROTEIN S5"/>
    <property type="match status" value="1"/>
</dbReference>
<sequence length="405" mass="45239">MAASVWVCSALRITLGGAASLRTVVGAVQISHFACRTSAGSLQRRPEFLLNPSATWQQSRHGSFFNKLTAEELWKGVLAESGAGGRKGRGKRTKRKMKKDLNRGQVIGEGRGGFLWPGLNSPVLKDGAVQSFSRRSDAEQQEVQAELIRQRDEWEKRRRMKVKRERGWTGSSLGGISLGQPDPGPYGETYEGFDSRVIEVKSVFNMTAKEGRKRSISCLVAVGNGNGVAGFALGKAADRNAALRKAKNRAKRHLYHIERYNNHTIYHDMDSRFKRTTLRMKKQSEGYGLRCHRAVITLCKLIGIKDMYCKVEGSVNLLSITRALFTGLANQETHQKLANKKQLHVVEFQAQRGPLPMVVASPKDGARLQPESVDEVPDTKLHWDDVRDAQGTKRSMWVGLKRTVW</sequence>
<dbReference type="Gene3D" id="3.30.230.10">
    <property type="match status" value="1"/>
</dbReference>
<dbReference type="AlphaFoldDB" id="A0A3B3XYZ7"/>
<feature type="chain" id="PRO_5017331292" description="Small ribosomal subunit protein uS5m" evidence="10">
    <location>
        <begin position="19"/>
        <end position="405"/>
    </location>
</feature>
<evidence type="ECO:0000256" key="5">
    <source>
        <dbReference type="ARBA" id="ARBA00023274"/>
    </source>
</evidence>
<evidence type="ECO:0000256" key="3">
    <source>
        <dbReference type="ARBA" id="ARBA00022980"/>
    </source>
</evidence>
<dbReference type="Gene3D" id="3.30.160.20">
    <property type="match status" value="1"/>
</dbReference>
<evidence type="ECO:0000313" key="13">
    <source>
        <dbReference type="Proteomes" id="UP000261480"/>
    </source>
</evidence>
<keyword evidence="13" id="KW-1185">Reference proteome</keyword>
<evidence type="ECO:0000256" key="2">
    <source>
        <dbReference type="ARBA" id="ARBA00008945"/>
    </source>
</evidence>
<dbReference type="InterPro" id="IPR014721">
    <property type="entry name" value="Ribsml_uS5_D2-typ_fold_subgr"/>
</dbReference>
<dbReference type="GO" id="GO:0003735">
    <property type="term" value="F:structural constituent of ribosome"/>
    <property type="evidence" value="ECO:0007669"/>
    <property type="project" value="UniProtKB-UniRule"/>
</dbReference>
<dbReference type="OrthoDB" id="309483at2759"/>
<dbReference type="STRING" id="48701.ENSPMEP00000020261"/>
<dbReference type="FunFam" id="3.30.230.10:FF:000002">
    <property type="entry name" value="30S ribosomal protein S5"/>
    <property type="match status" value="1"/>
</dbReference>
<dbReference type="Pfam" id="PF00333">
    <property type="entry name" value="Ribosomal_S5"/>
    <property type="match status" value="1"/>
</dbReference>
<feature type="signal peptide" evidence="10">
    <location>
        <begin position="1"/>
        <end position="18"/>
    </location>
</feature>